<dbReference type="GO" id="GO:0009086">
    <property type="term" value="P:methionine biosynthetic process"/>
    <property type="evidence" value="ECO:0007669"/>
    <property type="project" value="UniProtKB-KW"/>
</dbReference>
<dbReference type="PANTHER" id="PTHR45754:SF3">
    <property type="entry name" value="METHYLENETETRAHYDROFOLATE REDUCTASE (NADPH)"/>
    <property type="match status" value="1"/>
</dbReference>
<evidence type="ECO:0000313" key="14">
    <source>
        <dbReference type="Proteomes" id="UP000623172"/>
    </source>
</evidence>
<evidence type="ECO:0000256" key="7">
    <source>
        <dbReference type="ARBA" id="ARBA00023002"/>
    </source>
</evidence>
<keyword evidence="14" id="KW-1185">Reference proteome</keyword>
<keyword evidence="6 12" id="KW-0274">FAD</keyword>
<dbReference type="InterPro" id="IPR003171">
    <property type="entry name" value="Mehydrof_redctse-like"/>
</dbReference>
<evidence type="ECO:0000256" key="3">
    <source>
        <dbReference type="ARBA" id="ARBA00006743"/>
    </source>
</evidence>
<comment type="pathway">
    <text evidence="2 12">One-carbon metabolism; tetrahydrofolate interconversion.</text>
</comment>
<dbReference type="RefSeq" id="WP_249316044.1">
    <property type="nucleotide sequence ID" value="NZ_JACRSR010000002.1"/>
</dbReference>
<dbReference type="EMBL" id="JACRSR010000002">
    <property type="protein sequence ID" value="MBC8531454.1"/>
    <property type="molecule type" value="Genomic_DNA"/>
</dbReference>
<evidence type="ECO:0000256" key="2">
    <source>
        <dbReference type="ARBA" id="ARBA00004777"/>
    </source>
</evidence>
<organism evidence="13 14">
    <name type="scientific">Gehongia tenuis</name>
    <dbReference type="NCBI Taxonomy" id="2763655"/>
    <lineage>
        <taxon>Bacteria</taxon>
        <taxon>Bacillati</taxon>
        <taxon>Bacillota</taxon>
        <taxon>Clostridia</taxon>
        <taxon>Christensenellales</taxon>
        <taxon>Christensenellaceae</taxon>
        <taxon>Gehongia</taxon>
    </lineage>
</organism>
<evidence type="ECO:0000256" key="5">
    <source>
        <dbReference type="ARBA" id="ARBA00022630"/>
    </source>
</evidence>
<evidence type="ECO:0000256" key="8">
    <source>
        <dbReference type="ARBA" id="ARBA00023027"/>
    </source>
</evidence>
<keyword evidence="7 12" id="KW-0560">Oxidoreductase</keyword>
<dbReference type="InterPro" id="IPR004620">
    <property type="entry name" value="MTHF_reductase_bac"/>
</dbReference>
<evidence type="ECO:0000256" key="4">
    <source>
        <dbReference type="ARBA" id="ARBA00022605"/>
    </source>
</evidence>
<keyword evidence="4" id="KW-0028">Amino-acid biosynthesis</keyword>
<evidence type="ECO:0000256" key="10">
    <source>
        <dbReference type="ARBA" id="ARBA00034478"/>
    </source>
</evidence>
<keyword evidence="9" id="KW-0486">Methionine biosynthesis</keyword>
<comment type="caution">
    <text evidence="13">The sequence shown here is derived from an EMBL/GenBank/DDBJ whole genome shotgun (WGS) entry which is preliminary data.</text>
</comment>
<evidence type="ECO:0000256" key="6">
    <source>
        <dbReference type="ARBA" id="ARBA00022827"/>
    </source>
</evidence>
<dbReference type="PANTHER" id="PTHR45754">
    <property type="entry name" value="METHYLENETETRAHYDROFOLATE REDUCTASE"/>
    <property type="match status" value="1"/>
</dbReference>
<evidence type="ECO:0000256" key="12">
    <source>
        <dbReference type="RuleBase" id="RU003862"/>
    </source>
</evidence>
<name>A0A926HPA1_9FIRM</name>
<reference evidence="13" key="1">
    <citation type="submission" date="2020-08" db="EMBL/GenBank/DDBJ databases">
        <title>Genome public.</title>
        <authorList>
            <person name="Liu C."/>
            <person name="Sun Q."/>
        </authorList>
    </citation>
    <scope>NUCLEOTIDE SEQUENCE</scope>
    <source>
        <strain evidence="13">NSJ-53</strain>
    </source>
</reference>
<comment type="pathway">
    <text evidence="10">Amino-acid biosynthesis; L-methionine biosynthesis via de novo pathway.</text>
</comment>
<evidence type="ECO:0000256" key="9">
    <source>
        <dbReference type="ARBA" id="ARBA00023167"/>
    </source>
</evidence>
<dbReference type="AlphaFoldDB" id="A0A926HPA1"/>
<proteinExistence type="inferred from homology"/>
<sequence>MYIKDLLSIRPVTLSYEIFPPKGQASCDSVLATAERLKADVPDFISVTYGAGGSTAKNTVGICDYIQNNLGLTALAHLTCVSATRPYIDEVIQTLEQNNIKNVLALRGDLPEGMVSPEEFKFAQELIAYIKERSSLCIGAACYPEGHVESPSKDYELDFLKEKVDQGCDFLITQMFFDNDVLYRFLYQASCKGITVPVIAGVMPVTHVKQIKRICSLSGTALTPKFKAIVDRFGDNPKALMQAGIAYATEQIVDLAANGVRGIHIYTMNHSNVAHQITENLSHILKGDEA</sequence>
<evidence type="ECO:0000256" key="11">
    <source>
        <dbReference type="ARBA" id="ARBA00048628"/>
    </source>
</evidence>
<dbReference type="GO" id="GO:0071949">
    <property type="term" value="F:FAD binding"/>
    <property type="evidence" value="ECO:0007669"/>
    <property type="project" value="TreeGrafter"/>
</dbReference>
<comment type="similarity">
    <text evidence="3 12">Belongs to the methylenetetrahydrofolate reductase family.</text>
</comment>
<evidence type="ECO:0000256" key="1">
    <source>
        <dbReference type="ARBA" id="ARBA00001974"/>
    </source>
</evidence>
<dbReference type="Gene3D" id="3.20.20.220">
    <property type="match status" value="1"/>
</dbReference>
<dbReference type="Proteomes" id="UP000623172">
    <property type="component" value="Unassembled WGS sequence"/>
</dbReference>
<accession>A0A926HPA1</accession>
<dbReference type="NCBIfam" id="TIGR00676">
    <property type="entry name" value="fadh2"/>
    <property type="match status" value="1"/>
</dbReference>
<protein>
    <recommendedName>
        <fullName evidence="12">Methylenetetrahydrofolate reductase</fullName>
        <ecNumber evidence="12">1.5.1.54</ecNumber>
    </recommendedName>
</protein>
<dbReference type="SUPFAM" id="SSF51730">
    <property type="entry name" value="FAD-linked oxidoreductase"/>
    <property type="match status" value="1"/>
</dbReference>
<comment type="catalytic activity">
    <reaction evidence="11">
        <text>(6S)-5-methyl-5,6,7,8-tetrahydrofolate + NAD(+) = (6R)-5,10-methylene-5,6,7,8-tetrahydrofolate + NADH + H(+)</text>
        <dbReference type="Rhea" id="RHEA:19821"/>
        <dbReference type="ChEBI" id="CHEBI:15378"/>
        <dbReference type="ChEBI" id="CHEBI:15636"/>
        <dbReference type="ChEBI" id="CHEBI:18608"/>
        <dbReference type="ChEBI" id="CHEBI:57540"/>
        <dbReference type="ChEBI" id="CHEBI:57945"/>
        <dbReference type="EC" id="1.5.1.54"/>
    </reaction>
    <physiologicalReaction direction="right-to-left" evidence="11">
        <dbReference type="Rhea" id="RHEA:19823"/>
    </physiologicalReaction>
</comment>
<gene>
    <name evidence="13" type="primary">metF</name>
    <name evidence="13" type="ORF">H8696_06285</name>
</gene>
<keyword evidence="8" id="KW-0520">NAD</keyword>
<evidence type="ECO:0000313" key="13">
    <source>
        <dbReference type="EMBL" id="MBC8531454.1"/>
    </source>
</evidence>
<keyword evidence="5 12" id="KW-0285">Flavoprotein</keyword>
<dbReference type="EC" id="1.5.1.54" evidence="12"/>
<comment type="cofactor">
    <cofactor evidence="1 12">
        <name>FAD</name>
        <dbReference type="ChEBI" id="CHEBI:57692"/>
    </cofactor>
</comment>
<dbReference type="GO" id="GO:0005829">
    <property type="term" value="C:cytosol"/>
    <property type="evidence" value="ECO:0007669"/>
    <property type="project" value="InterPro"/>
</dbReference>
<dbReference type="Pfam" id="PF02219">
    <property type="entry name" value="MTHFR"/>
    <property type="match status" value="1"/>
</dbReference>
<dbReference type="GO" id="GO:0035999">
    <property type="term" value="P:tetrahydrofolate interconversion"/>
    <property type="evidence" value="ECO:0007669"/>
    <property type="project" value="TreeGrafter"/>
</dbReference>
<dbReference type="InterPro" id="IPR029041">
    <property type="entry name" value="FAD-linked_oxidoreductase-like"/>
</dbReference>
<dbReference type="GO" id="GO:0106312">
    <property type="term" value="F:methylenetetrahydrofolate reductase (NADH) activity"/>
    <property type="evidence" value="ECO:0007669"/>
    <property type="project" value="UniProtKB-EC"/>
</dbReference>
<dbReference type="CDD" id="cd00537">
    <property type="entry name" value="MTHFR"/>
    <property type="match status" value="1"/>
</dbReference>